<dbReference type="GO" id="GO:0055085">
    <property type="term" value="P:transmembrane transport"/>
    <property type="evidence" value="ECO:0007669"/>
    <property type="project" value="InterPro"/>
</dbReference>
<keyword evidence="2" id="KW-0732">Signal</keyword>
<accession>A0A926ZZ45</accession>
<dbReference type="SUPFAM" id="SSF53850">
    <property type="entry name" value="Periplasmic binding protein-like II"/>
    <property type="match status" value="1"/>
</dbReference>
<proteinExistence type="inferred from homology"/>
<dbReference type="PANTHER" id="PTHR35841">
    <property type="entry name" value="PHOSPHONATES-BINDING PERIPLASMIC PROTEIN"/>
    <property type="match status" value="1"/>
</dbReference>
<dbReference type="GO" id="GO:0043190">
    <property type="term" value="C:ATP-binding cassette (ABC) transporter complex"/>
    <property type="evidence" value="ECO:0007669"/>
    <property type="project" value="InterPro"/>
</dbReference>
<sequence length="321" mass="35984">MAYYQRKISIYPYPRLRTSLVLILTLFFLNMGCSSEENQTLSNPNTLAAGQNSAVGQQSKTLHIAVIPIQSSQAQAKQLKILDEYLEKTIRRKFNIHVQPDYDTAINLLVTEQVQIAYLGSLSYVKAKQKNPNIEPILAPINKATGRPWHTSMIIANSAHIKSVKDLTNKRFGFVSKSSTTGFLIPWVELFKKEEIDPDKTFSEVQFLGSHDQALEALIADEVDAVAVQQEAYFKAQSENKLPQAKYVKIWESSPLPTDPIVISSKLDQKLIYSLKKALIDAPNAIVSVSGAEIVGYTLVDDMNYEPIRQLQTKLDENTPN</sequence>
<dbReference type="Gene3D" id="3.40.190.10">
    <property type="entry name" value="Periplasmic binding protein-like II"/>
    <property type="match status" value="2"/>
</dbReference>
<keyword evidence="4" id="KW-1185">Reference proteome</keyword>
<dbReference type="NCBIfam" id="TIGR01098">
    <property type="entry name" value="3A0109s03R"/>
    <property type="match status" value="1"/>
</dbReference>
<dbReference type="RefSeq" id="WP_190558783.1">
    <property type="nucleotide sequence ID" value="NZ_JACJQU010000003.1"/>
</dbReference>
<dbReference type="AlphaFoldDB" id="A0A926ZZ45"/>
<comment type="similarity">
    <text evidence="1">Belongs to the phosphate/phosphite/phosphonate binding protein family.</text>
</comment>
<reference evidence="4" key="1">
    <citation type="journal article" date="2020" name="ISME J.">
        <title>Comparative genomics reveals insights into cyanobacterial evolution and habitat adaptation.</title>
        <authorList>
            <person name="Chen M.Y."/>
            <person name="Teng W.K."/>
            <person name="Zhao L."/>
            <person name="Hu C.X."/>
            <person name="Zhou Y.K."/>
            <person name="Han B.P."/>
            <person name="Song L.R."/>
            <person name="Shu W.S."/>
        </authorList>
    </citation>
    <scope>NUCLEOTIDE SEQUENCE [LARGE SCALE GENOMIC DNA]</scope>
    <source>
        <strain evidence="4">FACHB-251</strain>
    </source>
</reference>
<dbReference type="InterPro" id="IPR005770">
    <property type="entry name" value="PhnD"/>
</dbReference>
<dbReference type="Proteomes" id="UP000662185">
    <property type="component" value="Unassembled WGS sequence"/>
</dbReference>
<organism evidence="3 4">
    <name type="scientific">Anabaena sphaerica FACHB-251</name>
    <dbReference type="NCBI Taxonomy" id="2692883"/>
    <lineage>
        <taxon>Bacteria</taxon>
        <taxon>Bacillati</taxon>
        <taxon>Cyanobacteriota</taxon>
        <taxon>Cyanophyceae</taxon>
        <taxon>Nostocales</taxon>
        <taxon>Nostocaceae</taxon>
        <taxon>Anabaena</taxon>
    </lineage>
</organism>
<gene>
    <name evidence="3" type="primary">phnD</name>
    <name evidence="3" type="ORF">H6G06_07875</name>
</gene>
<evidence type="ECO:0000313" key="3">
    <source>
        <dbReference type="EMBL" id="MBD2293407.1"/>
    </source>
</evidence>
<evidence type="ECO:0000313" key="4">
    <source>
        <dbReference type="Proteomes" id="UP000662185"/>
    </source>
</evidence>
<evidence type="ECO:0000256" key="2">
    <source>
        <dbReference type="ARBA" id="ARBA00022729"/>
    </source>
</evidence>
<dbReference type="Pfam" id="PF12974">
    <property type="entry name" value="Phosphonate-bd"/>
    <property type="match status" value="1"/>
</dbReference>
<name>A0A926ZZ45_9NOST</name>
<dbReference type="EMBL" id="JACJQU010000003">
    <property type="protein sequence ID" value="MBD2293407.1"/>
    <property type="molecule type" value="Genomic_DNA"/>
</dbReference>
<evidence type="ECO:0000256" key="1">
    <source>
        <dbReference type="ARBA" id="ARBA00007162"/>
    </source>
</evidence>
<dbReference type="PANTHER" id="PTHR35841:SF1">
    <property type="entry name" value="PHOSPHONATES-BINDING PERIPLASMIC PROTEIN"/>
    <property type="match status" value="1"/>
</dbReference>
<protein>
    <submittedName>
        <fullName evidence="3">Phosphate/phosphite/phosphonate ABC transporter substrate-binding protein</fullName>
    </submittedName>
</protein>
<comment type="caution">
    <text evidence="3">The sequence shown here is derived from an EMBL/GenBank/DDBJ whole genome shotgun (WGS) entry which is preliminary data.</text>
</comment>